<organism evidence="2 3">
    <name type="scientific">Oryza meyeriana var. granulata</name>
    <dbReference type="NCBI Taxonomy" id="110450"/>
    <lineage>
        <taxon>Eukaryota</taxon>
        <taxon>Viridiplantae</taxon>
        <taxon>Streptophyta</taxon>
        <taxon>Embryophyta</taxon>
        <taxon>Tracheophyta</taxon>
        <taxon>Spermatophyta</taxon>
        <taxon>Magnoliopsida</taxon>
        <taxon>Liliopsida</taxon>
        <taxon>Poales</taxon>
        <taxon>Poaceae</taxon>
        <taxon>BOP clade</taxon>
        <taxon>Oryzoideae</taxon>
        <taxon>Oryzeae</taxon>
        <taxon>Oryzinae</taxon>
        <taxon>Oryza</taxon>
        <taxon>Oryza meyeriana</taxon>
    </lineage>
</organism>
<dbReference type="AlphaFoldDB" id="A0A6G1C372"/>
<dbReference type="Proteomes" id="UP000479710">
    <property type="component" value="Unassembled WGS sequence"/>
</dbReference>
<reference evidence="2 3" key="1">
    <citation type="submission" date="2019-11" db="EMBL/GenBank/DDBJ databases">
        <title>Whole genome sequence of Oryza granulata.</title>
        <authorList>
            <person name="Li W."/>
        </authorList>
    </citation>
    <scope>NUCLEOTIDE SEQUENCE [LARGE SCALE GENOMIC DNA]</scope>
    <source>
        <strain evidence="3">cv. Menghai</strain>
        <tissue evidence="2">Leaf</tissue>
    </source>
</reference>
<name>A0A6G1C372_9ORYZ</name>
<comment type="caution">
    <text evidence="2">The sequence shown here is derived from an EMBL/GenBank/DDBJ whole genome shotgun (WGS) entry which is preliminary data.</text>
</comment>
<keyword evidence="3" id="KW-1185">Reference proteome</keyword>
<gene>
    <name evidence="2" type="ORF">E2562_001935</name>
</gene>
<protein>
    <submittedName>
        <fullName evidence="2">Uncharacterized protein</fullName>
    </submittedName>
</protein>
<accession>A0A6G1C372</accession>
<evidence type="ECO:0000313" key="2">
    <source>
        <dbReference type="EMBL" id="KAF0894640.1"/>
    </source>
</evidence>
<sequence length="99" mass="10872">MGALKDWASHGRGGIQGEAAQGRSPVPSCQNAISGEGGASRGGTVAWGEEREIDGGGRLGWWRGKGEEEASRFSVRGRRPERQWRSAEEWRGNWKDFET</sequence>
<evidence type="ECO:0000256" key="1">
    <source>
        <dbReference type="SAM" id="MobiDB-lite"/>
    </source>
</evidence>
<proteinExistence type="predicted"/>
<evidence type="ECO:0000313" key="3">
    <source>
        <dbReference type="Proteomes" id="UP000479710"/>
    </source>
</evidence>
<dbReference type="EMBL" id="SPHZ02000010">
    <property type="protein sequence ID" value="KAF0894640.1"/>
    <property type="molecule type" value="Genomic_DNA"/>
</dbReference>
<feature type="region of interest" description="Disordered" evidence="1">
    <location>
        <begin position="1"/>
        <end position="45"/>
    </location>
</feature>